<dbReference type="PANTHER" id="PTHR10336">
    <property type="entry name" value="PHOSPHOINOSITIDE-SPECIFIC PHOSPHOLIPASE C FAMILY PROTEIN"/>
    <property type="match status" value="1"/>
</dbReference>
<evidence type="ECO:0000259" key="12">
    <source>
        <dbReference type="PROSITE" id="PS50222"/>
    </source>
</evidence>
<keyword evidence="14" id="KW-1185">Reference proteome</keyword>
<dbReference type="Pfam" id="PF09279">
    <property type="entry name" value="EF-hand_like"/>
    <property type="match status" value="1"/>
</dbReference>
<comment type="catalytic activity">
    <reaction evidence="8">
        <text>a 1,2-diacyl-sn-glycero-3-phospho-(1D-myo-inositol-4,5-bisphosphate) + H2O = 1D-myo-inositol 1,4,5-trisphosphate + a 1,2-diacyl-sn-glycerol + H(+)</text>
        <dbReference type="Rhea" id="RHEA:33179"/>
        <dbReference type="ChEBI" id="CHEBI:15377"/>
        <dbReference type="ChEBI" id="CHEBI:15378"/>
        <dbReference type="ChEBI" id="CHEBI:17815"/>
        <dbReference type="ChEBI" id="CHEBI:58456"/>
        <dbReference type="ChEBI" id="CHEBI:203600"/>
        <dbReference type="EC" id="3.1.4.11"/>
    </reaction>
</comment>
<dbReference type="InterPro" id="IPR018247">
    <property type="entry name" value="EF_Hand_1_Ca_BS"/>
</dbReference>
<feature type="compositionally biased region" description="Polar residues" evidence="9">
    <location>
        <begin position="90"/>
        <end position="113"/>
    </location>
</feature>
<dbReference type="InterPro" id="IPR011992">
    <property type="entry name" value="EF-hand-dom_pair"/>
</dbReference>
<name>A0A292PRL6_9PEZI</name>
<dbReference type="SUPFAM" id="SSF50729">
    <property type="entry name" value="PH domain-like"/>
    <property type="match status" value="1"/>
</dbReference>
<dbReference type="PROSITE" id="PS50008">
    <property type="entry name" value="PIPLC_Y_DOMAIN"/>
    <property type="match status" value="1"/>
</dbReference>
<dbReference type="PROSITE" id="PS50004">
    <property type="entry name" value="C2"/>
    <property type="match status" value="1"/>
</dbReference>
<feature type="region of interest" description="Disordered" evidence="9">
    <location>
        <begin position="79"/>
        <end position="190"/>
    </location>
</feature>
<dbReference type="EMBL" id="LN891098">
    <property type="protein sequence ID" value="CUS09107.1"/>
    <property type="molecule type" value="Genomic_DNA"/>
</dbReference>
<dbReference type="InterPro" id="IPR000909">
    <property type="entry name" value="PLipase_C_PInositol-sp_X_dom"/>
</dbReference>
<evidence type="ECO:0000256" key="2">
    <source>
        <dbReference type="ARBA" id="ARBA00012368"/>
    </source>
</evidence>
<dbReference type="EC" id="3.1.4.11" evidence="2 8"/>
<dbReference type="GO" id="GO:0005509">
    <property type="term" value="F:calcium ion binding"/>
    <property type="evidence" value="ECO:0007669"/>
    <property type="project" value="InterPro"/>
</dbReference>
<dbReference type="PANTHER" id="PTHR10336:SF36">
    <property type="entry name" value="1-PHOSPHATIDYLINOSITOL 4,5-BISPHOSPHATE PHOSPHODIESTERASE BETA-4"/>
    <property type="match status" value="1"/>
</dbReference>
<evidence type="ECO:0000256" key="5">
    <source>
        <dbReference type="ARBA" id="ARBA00022963"/>
    </source>
</evidence>
<dbReference type="SMART" id="SM00148">
    <property type="entry name" value="PLCXc"/>
    <property type="match status" value="1"/>
</dbReference>
<feature type="compositionally biased region" description="Polar residues" evidence="9">
    <location>
        <begin position="130"/>
        <end position="139"/>
    </location>
</feature>
<dbReference type="SMART" id="SM00149">
    <property type="entry name" value="PLCYc"/>
    <property type="match status" value="1"/>
</dbReference>
<keyword evidence="5 8" id="KW-0442">Lipid degradation</keyword>
<feature type="domain" description="PI-PLC Y-box" evidence="11">
    <location>
        <begin position="744"/>
        <end position="862"/>
    </location>
</feature>
<keyword evidence="6 8" id="KW-0443">Lipid metabolism</keyword>
<evidence type="ECO:0000256" key="4">
    <source>
        <dbReference type="ARBA" id="ARBA00022837"/>
    </source>
</evidence>
<feature type="compositionally biased region" description="Low complexity" evidence="9">
    <location>
        <begin position="714"/>
        <end position="723"/>
    </location>
</feature>
<dbReference type="Proteomes" id="UP001412239">
    <property type="component" value="Unassembled WGS sequence"/>
</dbReference>
<dbReference type="GO" id="GO:0004435">
    <property type="term" value="F:phosphatidylinositol-4,5-bisphosphate phospholipase C activity"/>
    <property type="evidence" value="ECO:0007669"/>
    <property type="project" value="UniProtKB-EC"/>
</dbReference>
<reference evidence="13" key="1">
    <citation type="submission" date="2015-10" db="EMBL/GenBank/DDBJ databases">
        <authorList>
            <person name="Regsiter A."/>
            <person name="william w."/>
        </authorList>
    </citation>
    <scope>NUCLEOTIDE SEQUENCE</scope>
    <source>
        <strain evidence="13">Montdore</strain>
    </source>
</reference>
<dbReference type="InterPro" id="IPR001711">
    <property type="entry name" value="PLipase_C_Pinositol-sp_Y"/>
</dbReference>
<dbReference type="InterPro" id="IPR011993">
    <property type="entry name" value="PH-like_dom_sf"/>
</dbReference>
<feature type="region of interest" description="Disordered" evidence="9">
    <location>
        <begin position="694"/>
        <end position="735"/>
    </location>
</feature>
<comment type="cofactor">
    <cofactor evidence="1">
        <name>Ca(2+)</name>
        <dbReference type="ChEBI" id="CHEBI:29108"/>
    </cofactor>
</comment>
<dbReference type="PROSITE" id="PS50222">
    <property type="entry name" value="EF_HAND_2"/>
    <property type="match status" value="1"/>
</dbReference>
<dbReference type="CDD" id="cd00275">
    <property type="entry name" value="C2_PLC_like"/>
    <property type="match status" value="1"/>
</dbReference>
<dbReference type="CDD" id="cd16207">
    <property type="entry name" value="EFh_ScPlc1p_like"/>
    <property type="match status" value="1"/>
</dbReference>
<dbReference type="GO" id="GO:0051209">
    <property type="term" value="P:release of sequestered calcium ion into cytosol"/>
    <property type="evidence" value="ECO:0007669"/>
    <property type="project" value="TreeGrafter"/>
</dbReference>
<keyword evidence="4" id="KW-0106">Calcium</keyword>
<sequence>MAETSPPRHRPTDLHIHPQYFGVQSDNILQAQLVASPSSTEPLSYRQSINSVSSLISSPTTLSPPLNNDFQAGMAFWPPKTWPTGRSKHVSSSSSDLTHVRQDSLSNLSPTIITHSTAPPSTHSTDPPKIQTQPRSKTSLIRRVSNKLRRRASPSVPKDSEERSGPVLARLRSDSFNGGETGRLGIQKKDEPFDDRDYEQAIEGEEDGARANTGVEASHPDESIGAIGVLIPDVLKDGTAMTRVTRKKKAQRIFSIDPTRVTWDITKQSSGFYIDDIKEVRLGADARNYREEFQVSSEVEDRWATIIYAEPETGKLKTLHLIAPTVDTLELWAATLDIVMQYRTEMMAGLSMPGENFVDAQWRTYMESQCPAKTPNLNDEKLGFEDVERLCRRLHVNCSRQFLKDRFKQSDKDKSGFLNFVEFREFVRLLKQRDEIVDIWKDAVTDRKAGMSVDEFRTFLKEEQKVDIDSDPMYIDKIFRKFTRPSSSQQQVTQKEGSAVRMSMDAFSDFLLSSSYNPPLFPAPLGNNLDRPLNEYYISSSHNTYLLGRQVAGESSIEAYIRVLKRGCRCVEIDCWDGDDGRPIVTHGHTGTSDILFLDVITAIKKYSFVASTLPVILSLEVHCDLEQQVEMAKILRSVLGDALVVEPFMTNTLILPSPEVLRNKILVKVKSSSKQDSLMLNNDFASMEKRAWGANNSQNPSSQPPFPKSGVPSENSSSTSESEGQDEGKVKRRQESVKIAHELGSLGVYARGQRFSNFALPESKTPNHVFSFQEKKFEKFARDPEKKVQLEKHNVRYLMRVYPSGFRVNSSNFDPIGFWRRGVQMAALNWQTYDLGLQINEAMFASEEDRGGYVLKPKELRGSRTTFDPPADAHATTLAKNKKVTTFSVEIISAQQLPKPKDHKDKGLHPFVVVEVFSADDKAKDKSAAEGGIGVDSSDAKGISGLGAPQKRRTKVVKDDGFHPVFGEKMVFKVTTKFEELVFVRFSVYNAGDGDSSDRTLIATYTAKLLSLQQGRISLKMPHEASKGANLQKGYRHLPLHDLQGEQFLFSMIFVKISVSSVSLADREPLMRASTMEAFKSTAKSVLQRGFSTNRRSVRRLDGENMGRNGGLEPTSKSG</sequence>
<organism evidence="13 14">
    <name type="scientific">Tuber aestivum</name>
    <name type="common">summer truffle</name>
    <dbReference type="NCBI Taxonomy" id="59557"/>
    <lineage>
        <taxon>Eukaryota</taxon>
        <taxon>Fungi</taxon>
        <taxon>Dikarya</taxon>
        <taxon>Ascomycota</taxon>
        <taxon>Pezizomycotina</taxon>
        <taxon>Pezizomycetes</taxon>
        <taxon>Pezizales</taxon>
        <taxon>Tuberaceae</taxon>
        <taxon>Tuber</taxon>
    </lineage>
</organism>
<proteinExistence type="predicted"/>
<dbReference type="Gene3D" id="2.60.40.150">
    <property type="entry name" value="C2 domain"/>
    <property type="match status" value="1"/>
</dbReference>
<dbReference type="SUPFAM" id="SSF51695">
    <property type="entry name" value="PLC-like phosphodiesterases"/>
    <property type="match status" value="1"/>
</dbReference>
<feature type="region of interest" description="Disordered" evidence="9">
    <location>
        <begin position="1100"/>
        <end position="1120"/>
    </location>
</feature>
<evidence type="ECO:0000256" key="8">
    <source>
        <dbReference type="RuleBase" id="RU361133"/>
    </source>
</evidence>
<evidence type="ECO:0000313" key="13">
    <source>
        <dbReference type="EMBL" id="CUS09107.1"/>
    </source>
</evidence>
<dbReference type="GO" id="GO:0048015">
    <property type="term" value="P:phosphatidylinositol-mediated signaling"/>
    <property type="evidence" value="ECO:0007669"/>
    <property type="project" value="TreeGrafter"/>
</dbReference>
<dbReference type="PROSITE" id="PS00018">
    <property type="entry name" value="EF_HAND_1"/>
    <property type="match status" value="1"/>
</dbReference>
<evidence type="ECO:0000259" key="11">
    <source>
        <dbReference type="PROSITE" id="PS50008"/>
    </source>
</evidence>
<evidence type="ECO:0000256" key="9">
    <source>
        <dbReference type="SAM" id="MobiDB-lite"/>
    </source>
</evidence>
<dbReference type="CDD" id="cd13360">
    <property type="entry name" value="PH_PLC_fungal"/>
    <property type="match status" value="1"/>
</dbReference>
<accession>A0A292PRL6</accession>
<dbReference type="CDD" id="cd08598">
    <property type="entry name" value="PI-PLC1c_yeast"/>
    <property type="match status" value="1"/>
</dbReference>
<dbReference type="InterPro" id="IPR002048">
    <property type="entry name" value="EF_hand_dom"/>
</dbReference>
<keyword evidence="3 8" id="KW-0378">Hydrolase</keyword>
<dbReference type="InterPro" id="IPR001192">
    <property type="entry name" value="PI-PLC_fam"/>
</dbReference>
<dbReference type="PRINTS" id="PR00390">
    <property type="entry name" value="PHPHLIPASEC"/>
</dbReference>
<dbReference type="Gene3D" id="1.10.238.10">
    <property type="entry name" value="EF-hand"/>
    <property type="match status" value="2"/>
</dbReference>
<evidence type="ECO:0000313" key="14">
    <source>
        <dbReference type="Proteomes" id="UP001412239"/>
    </source>
</evidence>
<dbReference type="SMART" id="SM00239">
    <property type="entry name" value="C2"/>
    <property type="match status" value="1"/>
</dbReference>
<dbReference type="PROSITE" id="PS50007">
    <property type="entry name" value="PIPLC_X_DOMAIN"/>
    <property type="match status" value="1"/>
</dbReference>
<protein>
    <recommendedName>
        <fullName evidence="2 8">Phosphoinositide phospholipase C</fullName>
        <ecNumber evidence="2 8">3.1.4.11</ecNumber>
    </recommendedName>
</protein>
<keyword evidence="7" id="KW-0807">Transducer</keyword>
<dbReference type="SUPFAM" id="SSF47473">
    <property type="entry name" value="EF-hand"/>
    <property type="match status" value="1"/>
</dbReference>
<dbReference type="GO" id="GO:0016042">
    <property type="term" value="P:lipid catabolic process"/>
    <property type="evidence" value="ECO:0007669"/>
    <property type="project" value="UniProtKB-KW"/>
</dbReference>
<gene>
    <name evidence="13" type="ORF">GSTUAT00006821001</name>
</gene>
<dbReference type="Gene3D" id="3.20.20.190">
    <property type="entry name" value="Phosphatidylinositol (PI) phosphodiesterase"/>
    <property type="match status" value="1"/>
</dbReference>
<dbReference type="SMART" id="SM00054">
    <property type="entry name" value="EFh"/>
    <property type="match status" value="2"/>
</dbReference>
<dbReference type="SUPFAM" id="SSF49562">
    <property type="entry name" value="C2 domain (Calcium/lipid-binding domain, CaLB)"/>
    <property type="match status" value="1"/>
</dbReference>
<evidence type="ECO:0000256" key="6">
    <source>
        <dbReference type="ARBA" id="ARBA00023098"/>
    </source>
</evidence>
<evidence type="ECO:0000256" key="7">
    <source>
        <dbReference type="ARBA" id="ARBA00023224"/>
    </source>
</evidence>
<dbReference type="InterPro" id="IPR017946">
    <property type="entry name" value="PLC-like_Pdiesterase_TIM-brl"/>
</dbReference>
<dbReference type="Pfam" id="PF00387">
    <property type="entry name" value="PI-PLC-Y"/>
    <property type="match status" value="1"/>
</dbReference>
<dbReference type="Pfam" id="PF00388">
    <property type="entry name" value="PI-PLC-X"/>
    <property type="match status" value="1"/>
</dbReference>
<dbReference type="AlphaFoldDB" id="A0A292PRL6"/>
<dbReference type="InterPro" id="IPR037755">
    <property type="entry name" value="Plc1_PH"/>
</dbReference>
<dbReference type="Pfam" id="PF00168">
    <property type="entry name" value="C2"/>
    <property type="match status" value="2"/>
</dbReference>
<dbReference type="InterPro" id="IPR015359">
    <property type="entry name" value="PLC_EF-hand-like"/>
</dbReference>
<dbReference type="InterPro" id="IPR000008">
    <property type="entry name" value="C2_dom"/>
</dbReference>
<feature type="compositionally biased region" description="Low complexity" evidence="9">
    <location>
        <begin position="114"/>
        <end position="128"/>
    </location>
</feature>
<evidence type="ECO:0000259" key="10">
    <source>
        <dbReference type="PROSITE" id="PS50004"/>
    </source>
</evidence>
<feature type="domain" description="C2" evidence="10">
    <location>
        <begin position="870"/>
        <end position="1024"/>
    </location>
</feature>
<feature type="domain" description="EF-hand" evidence="12">
    <location>
        <begin position="398"/>
        <end position="433"/>
    </location>
</feature>
<evidence type="ECO:0000256" key="3">
    <source>
        <dbReference type="ARBA" id="ARBA00022801"/>
    </source>
</evidence>
<dbReference type="Gene3D" id="2.30.29.30">
    <property type="entry name" value="Pleckstrin-homology domain (PH domain)/Phosphotyrosine-binding domain (PTB)"/>
    <property type="match status" value="1"/>
</dbReference>
<evidence type="ECO:0000256" key="1">
    <source>
        <dbReference type="ARBA" id="ARBA00001913"/>
    </source>
</evidence>
<dbReference type="InterPro" id="IPR035892">
    <property type="entry name" value="C2_domain_sf"/>
</dbReference>